<feature type="chain" id="PRO_5045363144" evidence="5">
    <location>
        <begin position="19"/>
        <end position="507"/>
    </location>
</feature>
<dbReference type="InterPro" id="IPR001128">
    <property type="entry name" value="Cyt_P450"/>
</dbReference>
<organism evidence="6 7">
    <name type="scientific">Phyllosticta citriasiana</name>
    <dbReference type="NCBI Taxonomy" id="595635"/>
    <lineage>
        <taxon>Eukaryota</taxon>
        <taxon>Fungi</taxon>
        <taxon>Dikarya</taxon>
        <taxon>Ascomycota</taxon>
        <taxon>Pezizomycotina</taxon>
        <taxon>Dothideomycetes</taxon>
        <taxon>Dothideomycetes incertae sedis</taxon>
        <taxon>Botryosphaeriales</taxon>
        <taxon>Phyllostictaceae</taxon>
        <taxon>Phyllosticta</taxon>
    </lineage>
</organism>
<dbReference type="SUPFAM" id="SSF48264">
    <property type="entry name" value="Cytochrome P450"/>
    <property type="match status" value="1"/>
</dbReference>
<evidence type="ECO:0000256" key="5">
    <source>
        <dbReference type="SAM" id="SignalP"/>
    </source>
</evidence>
<reference evidence="6 7" key="1">
    <citation type="submission" date="2024-04" db="EMBL/GenBank/DDBJ databases">
        <title>Phyllosticta paracitricarpa is synonymous to the EU quarantine fungus P. citricarpa based on phylogenomic analyses.</title>
        <authorList>
            <consortium name="Lawrence Berkeley National Laboratory"/>
            <person name="Van Ingen-Buijs V.A."/>
            <person name="Van Westerhoven A.C."/>
            <person name="Haridas S."/>
            <person name="Skiadas P."/>
            <person name="Martin F."/>
            <person name="Groenewald J.Z."/>
            <person name="Crous P.W."/>
            <person name="Seidl M.F."/>
        </authorList>
    </citation>
    <scope>NUCLEOTIDE SEQUENCE [LARGE SCALE GENOMIC DNA]</scope>
    <source>
        <strain evidence="6 7">CBS 123371</strain>
    </source>
</reference>
<dbReference type="InterPro" id="IPR002401">
    <property type="entry name" value="Cyt_P450_E_grp-I"/>
</dbReference>
<keyword evidence="4" id="KW-0349">Heme</keyword>
<comment type="caution">
    <text evidence="6">The sequence shown here is derived from an EMBL/GenBank/DDBJ whole genome shotgun (WGS) entry which is preliminary data.</text>
</comment>
<evidence type="ECO:0000256" key="3">
    <source>
        <dbReference type="ARBA" id="ARBA00023004"/>
    </source>
</evidence>
<keyword evidence="4" id="KW-0560">Oxidoreductase</keyword>
<evidence type="ECO:0000256" key="1">
    <source>
        <dbReference type="ARBA" id="ARBA00001971"/>
    </source>
</evidence>
<dbReference type="PANTHER" id="PTHR24305:SF103">
    <property type="entry name" value="P450, PUTATIVE (EUROFUNG)-RELATED"/>
    <property type="match status" value="1"/>
</dbReference>
<sequence length="507" mass="55364">MLGLIIPAFLALYLVNLAFLHPLARYPGPRVAALTNLWKAYHVARGDYEHAVLELHRKHGRIVRLGPNHVDISSGDAVKDVFLAGKSWVKSPFYNGFTALRPNIFGTTDEVVHSARKRALTPGFSMQSVGQMEPHIDVCLAKLIARLDRATDTGETIDLKNWVAFFVIDVLGELAFARSFGMLEQGDVNALPPLKEHLMLAMLSGQLPWLIPYVNRYLGHIPIPYLQHVLEGRGKLRQMAIDCVSARLSNPDPTRRDLLAKLIEEYERGTAKGGNNEDGTLDIADVQTEAFGFIVAGSHTTATTITFLFWHLLHNPAVFAQLEHEILSSQVPASGEAGSSSSTAEAACIPYNSTTHLKYLAATVTETHRMSPVFTMPLMRVVPAGGARIGSSTLLPAGTDVSVCNFALHHDAAVFGGELEHFVPERWTTTGNDAGARQKLLMPFGAGHRACIGRNLATAEINKVVVSLIRRYRIELVGDRSVGGMPPTHSFGIADLIGPLSVKLTRR</sequence>
<protein>
    <submittedName>
        <fullName evidence="6">Cytochrome P450</fullName>
    </submittedName>
</protein>
<comment type="cofactor">
    <cofactor evidence="1">
        <name>heme</name>
        <dbReference type="ChEBI" id="CHEBI:30413"/>
    </cofactor>
</comment>
<evidence type="ECO:0000256" key="2">
    <source>
        <dbReference type="ARBA" id="ARBA00022723"/>
    </source>
</evidence>
<dbReference type="PROSITE" id="PS00086">
    <property type="entry name" value="CYTOCHROME_P450"/>
    <property type="match status" value="1"/>
</dbReference>
<dbReference type="PANTHER" id="PTHR24305">
    <property type="entry name" value="CYTOCHROME P450"/>
    <property type="match status" value="1"/>
</dbReference>
<dbReference type="InterPro" id="IPR050121">
    <property type="entry name" value="Cytochrome_P450_monoxygenase"/>
</dbReference>
<gene>
    <name evidence="6" type="ORF">IWZ03DRAFT_339417</name>
</gene>
<dbReference type="PRINTS" id="PR00385">
    <property type="entry name" value="P450"/>
</dbReference>
<keyword evidence="7" id="KW-1185">Reference proteome</keyword>
<dbReference type="PRINTS" id="PR00463">
    <property type="entry name" value="EP450I"/>
</dbReference>
<dbReference type="InterPro" id="IPR017972">
    <property type="entry name" value="Cyt_P450_CS"/>
</dbReference>
<dbReference type="Gene3D" id="1.10.630.10">
    <property type="entry name" value="Cytochrome P450"/>
    <property type="match status" value="1"/>
</dbReference>
<proteinExistence type="inferred from homology"/>
<dbReference type="Proteomes" id="UP001363622">
    <property type="component" value="Unassembled WGS sequence"/>
</dbReference>
<comment type="similarity">
    <text evidence="4">Belongs to the cytochrome P450 family.</text>
</comment>
<keyword evidence="3 4" id="KW-0408">Iron</keyword>
<name>A0ABR1KYM2_9PEZI</name>
<keyword evidence="4" id="KW-0503">Monooxygenase</keyword>
<dbReference type="EMBL" id="JBBPHU010000001">
    <property type="protein sequence ID" value="KAK7523956.1"/>
    <property type="molecule type" value="Genomic_DNA"/>
</dbReference>
<feature type="signal peptide" evidence="5">
    <location>
        <begin position="1"/>
        <end position="18"/>
    </location>
</feature>
<dbReference type="Pfam" id="PF00067">
    <property type="entry name" value="p450"/>
    <property type="match status" value="1"/>
</dbReference>
<evidence type="ECO:0000313" key="7">
    <source>
        <dbReference type="Proteomes" id="UP001363622"/>
    </source>
</evidence>
<evidence type="ECO:0000256" key="4">
    <source>
        <dbReference type="RuleBase" id="RU000461"/>
    </source>
</evidence>
<evidence type="ECO:0000313" key="6">
    <source>
        <dbReference type="EMBL" id="KAK7523956.1"/>
    </source>
</evidence>
<accession>A0ABR1KYM2</accession>
<keyword evidence="5" id="KW-0732">Signal</keyword>
<dbReference type="InterPro" id="IPR036396">
    <property type="entry name" value="Cyt_P450_sf"/>
</dbReference>
<keyword evidence="2 4" id="KW-0479">Metal-binding</keyword>